<protein>
    <submittedName>
        <fullName evidence="2">Cobalt chelatase</fullName>
    </submittedName>
</protein>
<dbReference type="GO" id="GO:0019251">
    <property type="term" value="P:anaerobic cobalamin biosynthetic process"/>
    <property type="evidence" value="ECO:0007669"/>
    <property type="project" value="InterPro"/>
</dbReference>
<proteinExistence type="predicted"/>
<reference evidence="2" key="1">
    <citation type="submission" date="2020-09" db="EMBL/GenBank/DDBJ databases">
        <title>Desulfogranum mesoprofundum gen. nov., sp. nov., a novel mesophilic, sulfate-reducing chemolithoautotroph isolated from a deep-sea hydrothermal vent chimney in the Suiyo Seamount.</title>
        <authorList>
            <person name="Hashimoto Y."/>
            <person name="Nakagawa S."/>
        </authorList>
    </citation>
    <scope>NUCLEOTIDE SEQUENCE</scope>
    <source>
        <strain evidence="2">KT2</strain>
    </source>
</reference>
<dbReference type="PIRSF" id="PIRSF033579">
    <property type="entry name" value="Anaer_Co_chel"/>
    <property type="match status" value="1"/>
</dbReference>
<name>A0A8D5JQX9_9BACT</name>
<accession>A0A8D5JQX9</accession>
<dbReference type="Proteomes" id="UP000826725">
    <property type="component" value="Chromosome"/>
</dbReference>
<dbReference type="InterPro" id="IPR010388">
    <property type="entry name" value="Anaerobic_Co-chelatase"/>
</dbReference>
<evidence type="ECO:0000313" key="3">
    <source>
        <dbReference type="Proteomes" id="UP000826725"/>
    </source>
</evidence>
<sequence>MKTIFLTAVVLSMFAVQTISAGEHEVKHKNGVVLAMFGTTVEPALQGLLNIREKMAKAYPDTPVRFAFTSNIIRRIWQKRAKDPAYIKAHPEIPAEILNVQGPLATIANFQDDGYDTLIVQPTHIAPAEEFLDLSSYVKAIASIDTIKARFKPFNKLVIGRPMLGTFGVTHPYDEDIKVAVKAMKEDVDRAREKKAALVYMGHGNDHFPSGGSYLQFAHEMNQAYPDVLTVVGTVEGYPGVDEVIKQLQHAGVKNVYIRAFMIVAGDHARNDMAGPEKDSWKSLMEKAGITVHPYLHGMGENDKIAEIYVQHASDAAKDAGIVLK</sequence>
<evidence type="ECO:0000313" key="2">
    <source>
        <dbReference type="EMBL" id="BCL60501.1"/>
    </source>
</evidence>
<dbReference type="Pfam" id="PF06180">
    <property type="entry name" value="CbiK"/>
    <property type="match status" value="1"/>
</dbReference>
<feature type="chain" id="PRO_5033983613" evidence="1">
    <location>
        <begin position="22"/>
        <end position="325"/>
    </location>
</feature>
<organism evidence="2 3">
    <name type="scientific">Desulfomarina profundi</name>
    <dbReference type="NCBI Taxonomy" id="2772557"/>
    <lineage>
        <taxon>Bacteria</taxon>
        <taxon>Pseudomonadati</taxon>
        <taxon>Thermodesulfobacteriota</taxon>
        <taxon>Desulfobulbia</taxon>
        <taxon>Desulfobulbales</taxon>
        <taxon>Desulfobulbaceae</taxon>
        <taxon>Desulfomarina</taxon>
    </lineage>
</organism>
<keyword evidence="3" id="KW-1185">Reference proteome</keyword>
<dbReference type="CDD" id="cd03413">
    <property type="entry name" value="CbiK_C"/>
    <property type="match status" value="1"/>
</dbReference>
<evidence type="ECO:0000256" key="1">
    <source>
        <dbReference type="SAM" id="SignalP"/>
    </source>
</evidence>
<dbReference type="RefSeq" id="WP_228856623.1">
    <property type="nucleotide sequence ID" value="NZ_AP024086.1"/>
</dbReference>
<dbReference type="AlphaFoldDB" id="A0A8D5JQX9"/>
<dbReference type="EMBL" id="AP024086">
    <property type="protein sequence ID" value="BCL60501.1"/>
    <property type="molecule type" value="Genomic_DNA"/>
</dbReference>
<gene>
    <name evidence="2" type="ORF">DGMP_11940</name>
</gene>
<dbReference type="GO" id="GO:0016852">
    <property type="term" value="F:sirohydrochlorin cobaltochelatase activity"/>
    <property type="evidence" value="ECO:0007669"/>
    <property type="project" value="InterPro"/>
</dbReference>
<keyword evidence="1" id="KW-0732">Signal</keyword>
<dbReference type="KEGG" id="dbk:DGMP_11940"/>
<feature type="signal peptide" evidence="1">
    <location>
        <begin position="1"/>
        <end position="21"/>
    </location>
</feature>